<feature type="transmembrane region" description="Helical" evidence="1">
    <location>
        <begin position="12"/>
        <end position="31"/>
    </location>
</feature>
<keyword evidence="1" id="KW-0812">Transmembrane</keyword>
<feature type="transmembrane region" description="Helical" evidence="1">
    <location>
        <begin position="69"/>
        <end position="87"/>
    </location>
</feature>
<sequence length="128" mass="14219">MAVTIPANDRRAATLIFLSIAVACVRPLAWWASGHISPYYPHWALAAIFMFVVALYVGIGLGIRTGKRWAKIVFLLYSLLNFALNIPHLLQFNAPPMELVLTTLSMSLHLWAFGIVARDLLRQPSATS</sequence>
<keyword evidence="1" id="KW-1133">Transmembrane helix</keyword>
<protein>
    <recommendedName>
        <fullName evidence="4">DoxX family protein</fullName>
    </recommendedName>
</protein>
<gene>
    <name evidence="2" type="ORF">EI291_19040</name>
</gene>
<reference evidence="2 3" key="1">
    <citation type="submission" date="2018-12" db="EMBL/GenBank/DDBJ databases">
        <authorList>
            <person name="Feng G."/>
            <person name="Zhu H."/>
        </authorList>
    </citation>
    <scope>NUCLEOTIDE SEQUENCE [LARGE SCALE GENOMIC DNA]</scope>
    <source>
        <strain evidence="2 3">KCTC 12533</strain>
    </source>
</reference>
<evidence type="ECO:0000313" key="2">
    <source>
        <dbReference type="EMBL" id="RSK45209.1"/>
    </source>
</evidence>
<accession>A0A428KFL0</accession>
<evidence type="ECO:0000256" key="1">
    <source>
        <dbReference type="SAM" id="Phobius"/>
    </source>
</evidence>
<dbReference type="RefSeq" id="WP_125423840.1">
    <property type="nucleotide sequence ID" value="NZ_RWIT01000015.1"/>
</dbReference>
<feature type="transmembrane region" description="Helical" evidence="1">
    <location>
        <begin position="99"/>
        <end position="121"/>
    </location>
</feature>
<evidence type="ECO:0000313" key="3">
    <source>
        <dbReference type="Proteomes" id="UP000273500"/>
    </source>
</evidence>
<keyword evidence="1" id="KW-0472">Membrane</keyword>
<comment type="caution">
    <text evidence="2">The sequence shown here is derived from an EMBL/GenBank/DDBJ whole genome shotgun (WGS) entry which is preliminary data.</text>
</comment>
<name>A0A428KFL0_9BACT</name>
<dbReference type="AlphaFoldDB" id="A0A428KFL0"/>
<proteinExistence type="predicted"/>
<keyword evidence="3" id="KW-1185">Reference proteome</keyword>
<dbReference type="Proteomes" id="UP000273500">
    <property type="component" value="Unassembled WGS sequence"/>
</dbReference>
<dbReference type="EMBL" id="RWIT01000015">
    <property type="protein sequence ID" value="RSK45209.1"/>
    <property type="molecule type" value="Genomic_DNA"/>
</dbReference>
<dbReference type="OrthoDB" id="886485at2"/>
<organism evidence="2 3">
    <name type="scientific">Hymenobacter rigui</name>
    <dbReference type="NCBI Taxonomy" id="334424"/>
    <lineage>
        <taxon>Bacteria</taxon>
        <taxon>Pseudomonadati</taxon>
        <taxon>Bacteroidota</taxon>
        <taxon>Cytophagia</taxon>
        <taxon>Cytophagales</taxon>
        <taxon>Hymenobacteraceae</taxon>
        <taxon>Hymenobacter</taxon>
    </lineage>
</organism>
<feature type="transmembrane region" description="Helical" evidence="1">
    <location>
        <begin position="43"/>
        <end position="62"/>
    </location>
</feature>
<evidence type="ECO:0008006" key="4">
    <source>
        <dbReference type="Google" id="ProtNLM"/>
    </source>
</evidence>